<name>A0A7Z0TZ67_9GAMM</name>
<dbReference type="EMBL" id="JACCJZ010000010">
    <property type="protein sequence ID" value="NYZ61913.1"/>
    <property type="molecule type" value="Genomic_DNA"/>
</dbReference>
<dbReference type="PANTHER" id="PTHR33361:SF16">
    <property type="entry name" value="DUF885 DOMAIN-CONTAINING PROTEIN"/>
    <property type="match status" value="1"/>
</dbReference>
<comment type="caution">
    <text evidence="2">The sequence shown here is derived from an EMBL/GenBank/DDBJ whole genome shotgun (WGS) entry which is preliminary data.</text>
</comment>
<dbReference type="Proteomes" id="UP000589896">
    <property type="component" value="Unassembled WGS sequence"/>
</dbReference>
<protein>
    <submittedName>
        <fullName evidence="2">DUF885 domain-containing protein</fullName>
    </submittedName>
</protein>
<feature type="signal peptide" evidence="1">
    <location>
        <begin position="1"/>
        <end position="17"/>
    </location>
</feature>
<dbReference type="AlphaFoldDB" id="A0A7Z0TZ67"/>
<gene>
    <name evidence="2" type="ORF">H0E82_03910</name>
</gene>
<evidence type="ECO:0000313" key="3">
    <source>
        <dbReference type="Proteomes" id="UP000589896"/>
    </source>
</evidence>
<feature type="chain" id="PRO_5030948209" evidence="1">
    <location>
        <begin position="18"/>
        <end position="620"/>
    </location>
</feature>
<evidence type="ECO:0000256" key="1">
    <source>
        <dbReference type="SAM" id="SignalP"/>
    </source>
</evidence>
<keyword evidence="1" id="KW-0732">Signal</keyword>
<dbReference type="PANTHER" id="PTHR33361">
    <property type="entry name" value="GLR0591 PROTEIN"/>
    <property type="match status" value="1"/>
</dbReference>
<proteinExistence type="predicted"/>
<dbReference type="Pfam" id="PF05960">
    <property type="entry name" value="DUF885"/>
    <property type="match status" value="1"/>
</dbReference>
<dbReference type="RefSeq" id="WP_180544022.1">
    <property type="nucleotide sequence ID" value="NZ_JACCJZ010000010.1"/>
</dbReference>
<reference evidence="2 3" key="1">
    <citation type="submission" date="2020-07" db="EMBL/GenBank/DDBJ databases">
        <title>isolation of Luteimonas sp. SJ-16.</title>
        <authorList>
            <person name="Huang X.-X."/>
            <person name="Xu L."/>
            <person name="Sun J.-Q."/>
        </authorList>
    </citation>
    <scope>NUCLEOTIDE SEQUENCE [LARGE SCALE GENOMIC DNA]</scope>
    <source>
        <strain evidence="2 3">SJ-16</strain>
    </source>
</reference>
<dbReference type="InterPro" id="IPR010281">
    <property type="entry name" value="DUF885"/>
</dbReference>
<dbReference type="PROSITE" id="PS51257">
    <property type="entry name" value="PROKAR_LIPOPROTEIN"/>
    <property type="match status" value="1"/>
</dbReference>
<organism evidence="2 3">
    <name type="scientific">Luteimonas deserti</name>
    <dbReference type="NCBI Taxonomy" id="2752306"/>
    <lineage>
        <taxon>Bacteria</taxon>
        <taxon>Pseudomonadati</taxon>
        <taxon>Pseudomonadota</taxon>
        <taxon>Gammaproteobacteria</taxon>
        <taxon>Lysobacterales</taxon>
        <taxon>Lysobacteraceae</taxon>
        <taxon>Luteimonas</taxon>
    </lineage>
</organism>
<sequence length="620" mass="68708">MRPVFACSALAVALALAACSQSPTPTADPGASAVSAQAESESSRLNAWFETQYEAWLQFSPLQLTVLGRKDLYDQLDDVSPEAQARRLAWLKTSVETMESTFDYDALDAESRLSWALWKHQYESARDGDAFTDNGYAFDQMNGMHSMLPTFLINFHKVETEQDFLAYVARLEAAPRLFDQLLARGQASAAAGIRPPRFAFEGVIDQSRKVIAGAPFDGGAPSALWADLEAKANALVEAGTIDAARGDALKAQARTALVEQLKPAYERIITWSEAEMPAALVNPAGVGTTHPNGADYYAFQLRENTTTGMSAEQIHQLGLDEVARLRGEMEALKDRVGFEGDLTAFFAFLNTDPQFRFPNTDEGRQAYIDQASQAIANIKQQLPAYFGLLPKADLEVKRVEAFREQDGAAQHYFPGTPDGSRPGVYYAHLSDMDAMPKTELEVIAYHEGLPGHHMQIAIAQELQGVPMFRTQYFSTAYAEGWALYSEWLAKEMPGTYQDPYSEYGRLMSEMWRAIRLVVDTGLHAKGWTESQAIDYFRRNASIPEAAMQSEVRRYLIMPGQATAYKIGMIRIQQLRTKAEAELGDAFDIRGFHDAVLGGGAMPLDLLEQRVDAWIEARRAG</sequence>
<accession>A0A7Z0TZ67</accession>
<keyword evidence="3" id="KW-1185">Reference proteome</keyword>
<evidence type="ECO:0000313" key="2">
    <source>
        <dbReference type="EMBL" id="NYZ61913.1"/>
    </source>
</evidence>